<keyword evidence="2" id="KW-0805">Transcription regulation</keyword>
<evidence type="ECO:0000313" key="7">
    <source>
        <dbReference type="Proteomes" id="UP001549076"/>
    </source>
</evidence>
<dbReference type="RefSeq" id="WP_354199482.1">
    <property type="nucleotide sequence ID" value="NZ_JBEPML010000026.1"/>
</dbReference>
<dbReference type="Gene3D" id="1.10.10.10">
    <property type="entry name" value="Winged helix-like DNA-binding domain superfamily/Winged helix DNA-binding domain"/>
    <property type="match status" value="1"/>
</dbReference>
<proteinExistence type="inferred from homology"/>
<dbReference type="PANTHER" id="PTHR30419">
    <property type="entry name" value="HTH-TYPE TRANSCRIPTIONAL REGULATOR YBHD"/>
    <property type="match status" value="1"/>
</dbReference>
<dbReference type="Pfam" id="PF03466">
    <property type="entry name" value="LysR_substrate"/>
    <property type="match status" value="1"/>
</dbReference>
<dbReference type="InterPro" id="IPR036388">
    <property type="entry name" value="WH-like_DNA-bd_sf"/>
</dbReference>
<dbReference type="GO" id="GO:0003677">
    <property type="term" value="F:DNA binding"/>
    <property type="evidence" value="ECO:0007669"/>
    <property type="project" value="UniProtKB-KW"/>
</dbReference>
<sequence>MQIAPHHLVQIWAIVEAGGMTEAAALVGATQPGLSRTVAYLEKRLKEPLFVRGRRPLEPTPLGRDLAEQGAAVRHAMQRAQNAVEAFTRGERGTVRIGGTPFFMDALISAMIGDFQKRRPNVRITQTYGYTGDLAAKIRAGRLDLAVCPIEVFDAENDLGFEEILPGRNVIACSGAHPLLRAGQFRSTDVLNYSWIEPPPGSPLSADLQTALIGLGADRVRISYSGASLAGILEHLRASNSLAVLPFGVVFAQRRFGEIAELPLTLAHPPRSLGVLQSKTMPPSPAALQLKMHLLGEFSVLKGKMEKDRGPGCGMSA</sequence>
<dbReference type="InterPro" id="IPR005119">
    <property type="entry name" value="LysR_subst-bd"/>
</dbReference>
<evidence type="ECO:0000259" key="5">
    <source>
        <dbReference type="PROSITE" id="PS50931"/>
    </source>
</evidence>
<evidence type="ECO:0000256" key="4">
    <source>
        <dbReference type="ARBA" id="ARBA00023163"/>
    </source>
</evidence>
<evidence type="ECO:0000313" key="6">
    <source>
        <dbReference type="EMBL" id="MET3794589.1"/>
    </source>
</evidence>
<comment type="similarity">
    <text evidence="1">Belongs to the LysR transcriptional regulatory family.</text>
</comment>
<dbReference type="InterPro" id="IPR036390">
    <property type="entry name" value="WH_DNA-bd_sf"/>
</dbReference>
<dbReference type="EMBL" id="JBEPML010000026">
    <property type="protein sequence ID" value="MET3794589.1"/>
    <property type="molecule type" value="Genomic_DNA"/>
</dbReference>
<dbReference type="InterPro" id="IPR050950">
    <property type="entry name" value="HTH-type_LysR_regulators"/>
</dbReference>
<evidence type="ECO:0000256" key="2">
    <source>
        <dbReference type="ARBA" id="ARBA00023015"/>
    </source>
</evidence>
<evidence type="ECO:0000256" key="3">
    <source>
        <dbReference type="ARBA" id="ARBA00023125"/>
    </source>
</evidence>
<dbReference type="InterPro" id="IPR000847">
    <property type="entry name" value="LysR_HTH_N"/>
</dbReference>
<keyword evidence="7" id="KW-1185">Reference proteome</keyword>
<dbReference type="SUPFAM" id="SSF46785">
    <property type="entry name" value="Winged helix' DNA-binding domain"/>
    <property type="match status" value="1"/>
</dbReference>
<dbReference type="Gene3D" id="3.40.190.10">
    <property type="entry name" value="Periplasmic binding protein-like II"/>
    <property type="match status" value="2"/>
</dbReference>
<gene>
    <name evidence="6" type="ORF">ABID37_004829</name>
</gene>
<keyword evidence="3 6" id="KW-0238">DNA-binding</keyword>
<accession>A0ABV2N701</accession>
<dbReference type="Proteomes" id="UP001549076">
    <property type="component" value="Unassembled WGS sequence"/>
</dbReference>
<comment type="caution">
    <text evidence="6">The sequence shown here is derived from an EMBL/GenBank/DDBJ whole genome shotgun (WGS) entry which is preliminary data.</text>
</comment>
<reference evidence="6 7" key="1">
    <citation type="submission" date="2024-06" db="EMBL/GenBank/DDBJ databases">
        <title>Genomic Encyclopedia of Type Strains, Phase IV (KMG-IV): sequencing the most valuable type-strain genomes for metagenomic binning, comparative biology and taxonomic classification.</title>
        <authorList>
            <person name="Goeker M."/>
        </authorList>
    </citation>
    <scope>NUCLEOTIDE SEQUENCE [LARGE SCALE GENOMIC DNA]</scope>
    <source>
        <strain evidence="6 7">DSM 27865</strain>
    </source>
</reference>
<dbReference type="PANTHER" id="PTHR30419:SF8">
    <property type="entry name" value="NITROGEN ASSIMILATION TRANSCRIPTIONAL ACTIVATOR-RELATED"/>
    <property type="match status" value="1"/>
</dbReference>
<dbReference type="PROSITE" id="PS50931">
    <property type="entry name" value="HTH_LYSR"/>
    <property type="match status" value="1"/>
</dbReference>
<keyword evidence="4" id="KW-0804">Transcription</keyword>
<feature type="domain" description="HTH lysR-type" evidence="5">
    <location>
        <begin position="1"/>
        <end position="60"/>
    </location>
</feature>
<dbReference type="SUPFAM" id="SSF53850">
    <property type="entry name" value="Periplasmic binding protein-like II"/>
    <property type="match status" value="1"/>
</dbReference>
<organism evidence="6 7">
    <name type="scientific">Aquamicrobium terrae</name>
    <dbReference type="NCBI Taxonomy" id="1324945"/>
    <lineage>
        <taxon>Bacteria</taxon>
        <taxon>Pseudomonadati</taxon>
        <taxon>Pseudomonadota</taxon>
        <taxon>Alphaproteobacteria</taxon>
        <taxon>Hyphomicrobiales</taxon>
        <taxon>Phyllobacteriaceae</taxon>
        <taxon>Aquamicrobium</taxon>
    </lineage>
</organism>
<evidence type="ECO:0000256" key="1">
    <source>
        <dbReference type="ARBA" id="ARBA00009437"/>
    </source>
</evidence>
<protein>
    <submittedName>
        <fullName evidence="6">DNA-binding transcriptional LysR family regulator</fullName>
    </submittedName>
</protein>
<dbReference type="Pfam" id="PF00126">
    <property type="entry name" value="HTH_1"/>
    <property type="match status" value="1"/>
</dbReference>
<name>A0ABV2N701_9HYPH</name>